<dbReference type="GO" id="GO:0070513">
    <property type="term" value="F:death domain binding"/>
    <property type="evidence" value="ECO:0007669"/>
    <property type="project" value="InterPro"/>
</dbReference>
<dbReference type="InterPro" id="IPR037939">
    <property type="entry name" value="CRADD"/>
</dbReference>
<dbReference type="FunFam" id="1.10.533.10:FF:000142">
    <property type="entry name" value="Uncharacterized protein"/>
    <property type="match status" value="1"/>
</dbReference>
<dbReference type="SUPFAM" id="SSF57845">
    <property type="entry name" value="B-box zinc-binding domain"/>
    <property type="match status" value="1"/>
</dbReference>
<dbReference type="Gene3D" id="1.10.533.10">
    <property type="entry name" value="Death Domain, Fas"/>
    <property type="match status" value="1"/>
</dbReference>
<dbReference type="Gene3D" id="3.30.160.60">
    <property type="entry name" value="Classic Zinc Finger"/>
    <property type="match status" value="1"/>
</dbReference>
<accession>C3YMP1</accession>
<reference evidence="5" key="1">
    <citation type="journal article" date="2008" name="Nature">
        <title>The amphioxus genome and the evolution of the chordate karyotype.</title>
        <authorList>
            <consortium name="US DOE Joint Genome Institute (JGI-PGF)"/>
            <person name="Putnam N.H."/>
            <person name="Butts T."/>
            <person name="Ferrier D.E.K."/>
            <person name="Furlong R.F."/>
            <person name="Hellsten U."/>
            <person name="Kawashima T."/>
            <person name="Robinson-Rechavi M."/>
            <person name="Shoguchi E."/>
            <person name="Terry A."/>
            <person name="Yu J.-K."/>
            <person name="Benito-Gutierrez E.L."/>
            <person name="Dubchak I."/>
            <person name="Garcia-Fernandez J."/>
            <person name="Gibson-Brown J.J."/>
            <person name="Grigoriev I.V."/>
            <person name="Horton A.C."/>
            <person name="de Jong P.J."/>
            <person name="Jurka J."/>
            <person name="Kapitonov V.V."/>
            <person name="Kohara Y."/>
            <person name="Kuroki Y."/>
            <person name="Lindquist E."/>
            <person name="Lucas S."/>
            <person name="Osoegawa K."/>
            <person name="Pennacchio L.A."/>
            <person name="Salamov A.A."/>
            <person name="Satou Y."/>
            <person name="Sauka-Spengler T."/>
            <person name="Schmutz J."/>
            <person name="Shin-I T."/>
            <person name="Toyoda A."/>
            <person name="Bronner-Fraser M."/>
            <person name="Fujiyama A."/>
            <person name="Holland L.Z."/>
            <person name="Holland P.W.H."/>
            <person name="Satoh N."/>
            <person name="Rokhsar D.S."/>
        </authorList>
    </citation>
    <scope>NUCLEOTIDE SEQUENCE [LARGE SCALE GENOMIC DNA]</scope>
    <source>
        <strain evidence="5">S238N-H82</strain>
        <tissue evidence="5">Testes</tissue>
    </source>
</reference>
<evidence type="ECO:0000256" key="2">
    <source>
        <dbReference type="SAM" id="MobiDB-lite"/>
    </source>
</evidence>
<name>C3YMP1_BRAFL</name>
<dbReference type="SUPFAM" id="SSF47986">
    <property type="entry name" value="DEATH domain"/>
    <property type="match status" value="1"/>
</dbReference>
<keyword evidence="1" id="KW-0862">Zinc</keyword>
<dbReference type="PROSITE" id="PS50209">
    <property type="entry name" value="CARD"/>
    <property type="match status" value="1"/>
</dbReference>
<dbReference type="EMBL" id="GG666531">
    <property type="protein sequence ID" value="EEN58382.1"/>
    <property type="molecule type" value="Genomic_DNA"/>
</dbReference>
<dbReference type="CDD" id="cd01671">
    <property type="entry name" value="CARD"/>
    <property type="match status" value="1"/>
</dbReference>
<keyword evidence="1" id="KW-0863">Zinc-finger</keyword>
<dbReference type="GO" id="GO:0002020">
    <property type="term" value="F:protease binding"/>
    <property type="evidence" value="ECO:0007669"/>
    <property type="project" value="InterPro"/>
</dbReference>
<dbReference type="AlphaFoldDB" id="C3YMP1"/>
<dbReference type="GO" id="GO:0042981">
    <property type="term" value="P:regulation of apoptotic process"/>
    <property type="evidence" value="ECO:0007669"/>
    <property type="project" value="InterPro"/>
</dbReference>
<protein>
    <recommendedName>
        <fullName evidence="6">CARD domain-containing protein</fullName>
    </recommendedName>
</protein>
<organism>
    <name type="scientific">Branchiostoma floridae</name>
    <name type="common">Florida lancelet</name>
    <name type="synonym">Amphioxus</name>
    <dbReference type="NCBI Taxonomy" id="7739"/>
    <lineage>
        <taxon>Eukaryota</taxon>
        <taxon>Metazoa</taxon>
        <taxon>Chordata</taxon>
        <taxon>Cephalochordata</taxon>
        <taxon>Leptocardii</taxon>
        <taxon>Amphioxiformes</taxon>
        <taxon>Branchiostomatidae</taxon>
        <taxon>Branchiostoma</taxon>
    </lineage>
</organism>
<proteinExistence type="predicted"/>
<evidence type="ECO:0000259" key="3">
    <source>
        <dbReference type="PROSITE" id="PS50119"/>
    </source>
</evidence>
<evidence type="ECO:0000256" key="1">
    <source>
        <dbReference type="PROSITE-ProRule" id="PRU00024"/>
    </source>
</evidence>
<evidence type="ECO:0000259" key="4">
    <source>
        <dbReference type="PROSITE" id="PS50209"/>
    </source>
</evidence>
<dbReference type="InterPro" id="IPR001315">
    <property type="entry name" value="CARD"/>
</dbReference>
<feature type="domain" description="B box-type" evidence="3">
    <location>
        <begin position="90"/>
        <end position="134"/>
    </location>
</feature>
<feature type="domain" description="CARD" evidence="4">
    <location>
        <begin position="5"/>
        <end position="88"/>
    </location>
</feature>
<feature type="region of interest" description="Disordered" evidence="2">
    <location>
        <begin position="210"/>
        <end position="232"/>
    </location>
</feature>
<dbReference type="PANTHER" id="PTHR15034">
    <property type="entry name" value="DEATH DOMAIN-CONTAINING PROTEIN CRADD"/>
    <property type="match status" value="1"/>
</dbReference>
<keyword evidence="1" id="KW-0479">Metal-binding</keyword>
<dbReference type="PANTHER" id="PTHR15034:SF5">
    <property type="entry name" value="DEATH DOMAIN-CONTAINING PROTEIN CRADD"/>
    <property type="match status" value="1"/>
</dbReference>
<evidence type="ECO:0008006" key="6">
    <source>
        <dbReference type="Google" id="ProtNLM"/>
    </source>
</evidence>
<dbReference type="PROSITE" id="PS50119">
    <property type="entry name" value="ZF_BBOX"/>
    <property type="match status" value="1"/>
</dbReference>
<dbReference type="InParanoid" id="C3YMP1"/>
<dbReference type="CDD" id="cd19756">
    <property type="entry name" value="Bbox2"/>
    <property type="match status" value="1"/>
</dbReference>
<evidence type="ECO:0000313" key="5">
    <source>
        <dbReference type="EMBL" id="EEN58382.1"/>
    </source>
</evidence>
<feature type="compositionally biased region" description="Basic and acidic residues" evidence="2">
    <location>
        <begin position="214"/>
        <end position="232"/>
    </location>
</feature>
<dbReference type="Pfam" id="PF00619">
    <property type="entry name" value="CARD"/>
    <property type="match status" value="1"/>
</dbReference>
<sequence length="356" mass="40759">MAGEDTGDPRNLLKLNRKLLIQDIRSIEPIILDHLYQCGDITEEEAEEIRGKATPQEKARTLLDIVATKGKKTYYHFRESLKTLYPHLEEILHLCPLHNTRLNCKLYCEVCECLICMDCKGLHGTHAATSVVAVADEVRSGFASFVRENRKKLTSKHGLEISPPERKHLTVWAEGRAAHLQAQVTRRIEQEKEWFIARLYQRPGSAVSSVAESFGDRDRSTSLEEPPSDKKEQYWVTAGQSSRALCQVVHCKLCINIGKIAEVIHENPWLPPDDQRLLQRVMTLVFEEPRQVIWYDADITIQGVNISGLKFTAGDKTNRYFVHLVVVPKPCDVCEEKNWRKTQYGEVLIWSEVTKQ</sequence>
<gene>
    <name evidence="5" type="ORF">BRAFLDRAFT_98002</name>
</gene>
<dbReference type="InterPro" id="IPR011029">
    <property type="entry name" value="DEATH-like_dom_sf"/>
</dbReference>
<dbReference type="GO" id="GO:0008270">
    <property type="term" value="F:zinc ion binding"/>
    <property type="evidence" value="ECO:0007669"/>
    <property type="project" value="UniProtKB-KW"/>
</dbReference>
<dbReference type="InterPro" id="IPR000315">
    <property type="entry name" value="Znf_B-box"/>
</dbReference>